<sequence>MALLASKAMSHFRTISLILPLWLGLPSSLQTTHQLHTITPMPGFRTHSFSLSTGRFVAHNRTNRQTCHTPPCHLKPGDSTYTSHTTMPTFLGKVKCVKIGVLRCGLIGNRRDDLIFELKLAAFPEDDGGFRLDTCCLV</sequence>
<proteinExistence type="predicted"/>
<protein>
    <submittedName>
        <fullName evidence="2">Uncharacterized protein</fullName>
    </submittedName>
</protein>
<comment type="caution">
    <text evidence="2">The sequence shown here is derived from an EMBL/GenBank/DDBJ whole genome shotgun (WGS) entry which is preliminary data.</text>
</comment>
<evidence type="ECO:0000313" key="2">
    <source>
        <dbReference type="EMBL" id="VEL24095.1"/>
    </source>
</evidence>
<evidence type="ECO:0000256" key="1">
    <source>
        <dbReference type="SAM" id="SignalP"/>
    </source>
</evidence>
<accession>A0A3S5A034</accession>
<feature type="signal peptide" evidence="1">
    <location>
        <begin position="1"/>
        <end position="24"/>
    </location>
</feature>
<dbReference type="AlphaFoldDB" id="A0A3S5A034"/>
<feature type="chain" id="PRO_5018539970" evidence="1">
    <location>
        <begin position="25"/>
        <end position="138"/>
    </location>
</feature>
<dbReference type="Proteomes" id="UP000784294">
    <property type="component" value="Unassembled WGS sequence"/>
</dbReference>
<organism evidence="2 3">
    <name type="scientific">Protopolystoma xenopodis</name>
    <dbReference type="NCBI Taxonomy" id="117903"/>
    <lineage>
        <taxon>Eukaryota</taxon>
        <taxon>Metazoa</taxon>
        <taxon>Spiralia</taxon>
        <taxon>Lophotrochozoa</taxon>
        <taxon>Platyhelminthes</taxon>
        <taxon>Monogenea</taxon>
        <taxon>Polyopisthocotylea</taxon>
        <taxon>Polystomatidea</taxon>
        <taxon>Polystomatidae</taxon>
        <taxon>Protopolystoma</taxon>
    </lineage>
</organism>
<keyword evidence="1" id="KW-0732">Signal</keyword>
<name>A0A3S5A034_9PLAT</name>
<reference evidence="2" key="1">
    <citation type="submission" date="2018-11" db="EMBL/GenBank/DDBJ databases">
        <authorList>
            <consortium name="Pathogen Informatics"/>
        </authorList>
    </citation>
    <scope>NUCLEOTIDE SEQUENCE</scope>
</reference>
<keyword evidence="3" id="KW-1185">Reference proteome</keyword>
<gene>
    <name evidence="2" type="ORF">PXEA_LOCUS17535</name>
</gene>
<dbReference type="EMBL" id="CAAALY010065859">
    <property type="protein sequence ID" value="VEL24095.1"/>
    <property type="molecule type" value="Genomic_DNA"/>
</dbReference>
<evidence type="ECO:0000313" key="3">
    <source>
        <dbReference type="Proteomes" id="UP000784294"/>
    </source>
</evidence>